<dbReference type="EMBL" id="FONT01000004">
    <property type="protein sequence ID" value="SFE79963.1"/>
    <property type="molecule type" value="Genomic_DNA"/>
</dbReference>
<evidence type="ECO:0008006" key="3">
    <source>
        <dbReference type="Google" id="ProtNLM"/>
    </source>
</evidence>
<dbReference type="InterPro" id="IPR012347">
    <property type="entry name" value="Ferritin-like"/>
</dbReference>
<dbReference type="Pfam" id="PF11553">
    <property type="entry name" value="DUF3231"/>
    <property type="match status" value="1"/>
</dbReference>
<evidence type="ECO:0000313" key="1">
    <source>
        <dbReference type="EMBL" id="SFE79963.1"/>
    </source>
</evidence>
<dbReference type="RefSeq" id="WP_091661196.1">
    <property type="nucleotide sequence ID" value="NZ_FONT01000004.1"/>
</dbReference>
<name>A0A1I2DI97_9BACI</name>
<dbReference type="Proteomes" id="UP000199516">
    <property type="component" value="Unassembled WGS sequence"/>
</dbReference>
<sequence length="172" mass="18967">MGIFSSNSYGDSMHYGEAFALWSYLMGTKDMVTSCQTLMNHTGDADLFKVLEDIMQEAQREEAEVEQLLKEHGVSLPPSPAEKPYSDLESIPVGARFNDSEIAGAISKSVAASLVACSQAMAQCTREDIGMLFGQYHTNKAQISTRLLRLNKDKGWLVMPPIHDHIPQTVTV</sequence>
<dbReference type="AlphaFoldDB" id="A0A1I2DI97"/>
<organism evidence="1 2">
    <name type="scientific">Alteribacillus iranensis</name>
    <dbReference type="NCBI Taxonomy" id="930128"/>
    <lineage>
        <taxon>Bacteria</taxon>
        <taxon>Bacillati</taxon>
        <taxon>Bacillota</taxon>
        <taxon>Bacilli</taxon>
        <taxon>Bacillales</taxon>
        <taxon>Bacillaceae</taxon>
        <taxon>Alteribacillus</taxon>
    </lineage>
</organism>
<evidence type="ECO:0000313" key="2">
    <source>
        <dbReference type="Proteomes" id="UP000199516"/>
    </source>
</evidence>
<dbReference type="InterPro" id="IPR021617">
    <property type="entry name" value="DUF3231"/>
</dbReference>
<dbReference type="STRING" id="930128.SAMN05192532_10479"/>
<protein>
    <recommendedName>
        <fullName evidence="3">DUF3231 family protein</fullName>
    </recommendedName>
</protein>
<gene>
    <name evidence="1" type="ORF">SAMN05192532_10479</name>
</gene>
<dbReference type="OrthoDB" id="1934429at2"/>
<dbReference type="Gene3D" id="1.20.1260.10">
    <property type="match status" value="1"/>
</dbReference>
<proteinExistence type="predicted"/>
<keyword evidence="2" id="KW-1185">Reference proteome</keyword>
<reference evidence="1 2" key="1">
    <citation type="submission" date="2016-10" db="EMBL/GenBank/DDBJ databases">
        <authorList>
            <person name="de Groot N.N."/>
        </authorList>
    </citation>
    <scope>NUCLEOTIDE SEQUENCE [LARGE SCALE GENOMIC DNA]</scope>
    <source>
        <strain evidence="1 2">DSM 23995</strain>
    </source>
</reference>
<accession>A0A1I2DI97</accession>